<dbReference type="KEGG" id="dpx:DAPPUDRAFT_115795"/>
<evidence type="ECO:0000313" key="3">
    <source>
        <dbReference type="Proteomes" id="UP000000305"/>
    </source>
</evidence>
<protein>
    <submittedName>
        <fullName evidence="2">Uncharacterized protein</fullName>
    </submittedName>
</protein>
<organism evidence="2 3">
    <name type="scientific">Daphnia pulex</name>
    <name type="common">Water flea</name>
    <dbReference type="NCBI Taxonomy" id="6669"/>
    <lineage>
        <taxon>Eukaryota</taxon>
        <taxon>Metazoa</taxon>
        <taxon>Ecdysozoa</taxon>
        <taxon>Arthropoda</taxon>
        <taxon>Crustacea</taxon>
        <taxon>Branchiopoda</taxon>
        <taxon>Diplostraca</taxon>
        <taxon>Cladocera</taxon>
        <taxon>Anomopoda</taxon>
        <taxon>Daphniidae</taxon>
        <taxon>Daphnia</taxon>
    </lineage>
</organism>
<accession>E9HMJ8</accession>
<dbReference type="EMBL" id="GL732687">
    <property type="protein sequence ID" value="EFX67035.1"/>
    <property type="molecule type" value="Genomic_DNA"/>
</dbReference>
<keyword evidence="3" id="KW-1185">Reference proteome</keyword>
<feature type="transmembrane region" description="Helical" evidence="1">
    <location>
        <begin position="61"/>
        <end position="80"/>
    </location>
</feature>
<dbReference type="InParanoid" id="E9HMJ8"/>
<dbReference type="Proteomes" id="UP000000305">
    <property type="component" value="Unassembled WGS sequence"/>
</dbReference>
<dbReference type="AlphaFoldDB" id="E9HMJ8"/>
<keyword evidence="1" id="KW-0812">Transmembrane</keyword>
<evidence type="ECO:0000313" key="2">
    <source>
        <dbReference type="EMBL" id="EFX67035.1"/>
    </source>
</evidence>
<reference evidence="2 3" key="1">
    <citation type="journal article" date="2011" name="Science">
        <title>The ecoresponsive genome of Daphnia pulex.</title>
        <authorList>
            <person name="Colbourne J.K."/>
            <person name="Pfrender M.E."/>
            <person name="Gilbert D."/>
            <person name="Thomas W.K."/>
            <person name="Tucker A."/>
            <person name="Oakley T.H."/>
            <person name="Tokishita S."/>
            <person name="Aerts A."/>
            <person name="Arnold G.J."/>
            <person name="Basu M.K."/>
            <person name="Bauer D.J."/>
            <person name="Caceres C.E."/>
            <person name="Carmel L."/>
            <person name="Casola C."/>
            <person name="Choi J.H."/>
            <person name="Detter J.C."/>
            <person name="Dong Q."/>
            <person name="Dusheyko S."/>
            <person name="Eads B.D."/>
            <person name="Frohlich T."/>
            <person name="Geiler-Samerotte K.A."/>
            <person name="Gerlach D."/>
            <person name="Hatcher P."/>
            <person name="Jogdeo S."/>
            <person name="Krijgsveld J."/>
            <person name="Kriventseva E.V."/>
            <person name="Kultz D."/>
            <person name="Laforsch C."/>
            <person name="Lindquist E."/>
            <person name="Lopez J."/>
            <person name="Manak J.R."/>
            <person name="Muller J."/>
            <person name="Pangilinan J."/>
            <person name="Patwardhan R.P."/>
            <person name="Pitluck S."/>
            <person name="Pritham E.J."/>
            <person name="Rechtsteiner A."/>
            <person name="Rho M."/>
            <person name="Rogozin I.B."/>
            <person name="Sakarya O."/>
            <person name="Salamov A."/>
            <person name="Schaack S."/>
            <person name="Shapiro H."/>
            <person name="Shiga Y."/>
            <person name="Skalitzky C."/>
            <person name="Smith Z."/>
            <person name="Souvorov A."/>
            <person name="Sung W."/>
            <person name="Tang Z."/>
            <person name="Tsuchiya D."/>
            <person name="Tu H."/>
            <person name="Vos H."/>
            <person name="Wang M."/>
            <person name="Wolf Y.I."/>
            <person name="Yamagata H."/>
            <person name="Yamada T."/>
            <person name="Ye Y."/>
            <person name="Shaw J.R."/>
            <person name="Andrews J."/>
            <person name="Crease T.J."/>
            <person name="Tang H."/>
            <person name="Lucas S.M."/>
            <person name="Robertson H.M."/>
            <person name="Bork P."/>
            <person name="Koonin E.V."/>
            <person name="Zdobnov E.M."/>
            <person name="Grigoriev I.V."/>
            <person name="Lynch M."/>
            <person name="Boore J.L."/>
        </authorList>
    </citation>
    <scope>NUCLEOTIDE SEQUENCE [LARGE SCALE GENOMIC DNA]</scope>
</reference>
<keyword evidence="1" id="KW-0472">Membrane</keyword>
<name>E9HMJ8_DAPPU</name>
<sequence length="207" mass="23320">MAKAFGALVKVIYDFVVSYLSPAARQSNIIYASFLSIEIFLCFVISLIDVDVEPNPRRFRFLPFFLGLVEMCVLTVKGVMDIMDAHGVFYGIGEESNNAIKYSDSLCVLSILSILQQCHVDPEIPGELGMQESSEYAFCCDIHNLEKYKLKPPYYYVLTLGLEVAVALWYNTARVPTVLDSLYTQSKNRLFHLSVDEPIHPTLKLSG</sequence>
<gene>
    <name evidence="2" type="ORF">DAPPUDRAFT_115795</name>
</gene>
<dbReference type="HOGENOM" id="CLU_1327559_0_0_1"/>
<evidence type="ECO:0000256" key="1">
    <source>
        <dbReference type="SAM" id="Phobius"/>
    </source>
</evidence>
<keyword evidence="1" id="KW-1133">Transmembrane helix</keyword>
<feature type="transmembrane region" description="Helical" evidence="1">
    <location>
        <begin position="29"/>
        <end position="49"/>
    </location>
</feature>
<proteinExistence type="predicted"/>